<name>A0ABQ2HNI4_9BACT</name>
<evidence type="ECO:0000256" key="1">
    <source>
        <dbReference type="SAM" id="MobiDB-lite"/>
    </source>
</evidence>
<accession>A0ABQ2HNI4</accession>
<feature type="compositionally biased region" description="Polar residues" evidence="1">
    <location>
        <begin position="152"/>
        <end position="161"/>
    </location>
</feature>
<keyword evidence="4" id="KW-1185">Reference proteome</keyword>
<evidence type="ECO:0000256" key="2">
    <source>
        <dbReference type="SAM" id="Phobius"/>
    </source>
</evidence>
<feature type="compositionally biased region" description="Low complexity" evidence="1">
    <location>
        <begin position="209"/>
        <end position="256"/>
    </location>
</feature>
<dbReference type="EMBL" id="BMLI01000001">
    <property type="protein sequence ID" value="GGM87091.1"/>
    <property type="molecule type" value="Genomic_DNA"/>
</dbReference>
<feature type="region of interest" description="Disordered" evidence="1">
    <location>
        <begin position="200"/>
        <end position="268"/>
    </location>
</feature>
<sequence length="383" mass="40621">MAVTNDFIPDFDDFERYFGGQMPAAEQRALEGRMVDEPLVAEAYEGFLAWRTSHPDIAGMRVDLHARLRARVGRRDKRILPLWAYASAASVLLLLFAYWAFFLRDSEGLMQESAAMVARENAAKPSSPTPNEPAKASDAGSEAAQPVPATPPLSSYSKPTGSATASEAEKSESVQAPDFVLKPYALAPAVAEVVEKKEQITVPQSDSGSAQTTPAQTAPAPEPASALTAPGASQAVAQSAGARAKAAPSKPSFAARKTGDANDNAAPETLNEVVVTGSSFSRKKSISTPLVELDRPEPLPVGGWDAYRAYLDKNTDSSAIAGQVVVTFVVGESGALSGFMAKGPVELHNAAIRIVRQGPAWLPVRMKGVAASTLTEIRLEFRR</sequence>
<proteinExistence type="predicted"/>
<protein>
    <recommendedName>
        <fullName evidence="5">TonB C-terminal domain-containing protein</fullName>
    </recommendedName>
</protein>
<dbReference type="RefSeq" id="WP_019944128.1">
    <property type="nucleotide sequence ID" value="NZ_BMLI01000001.1"/>
</dbReference>
<feature type="region of interest" description="Disordered" evidence="1">
    <location>
        <begin position="120"/>
        <end position="174"/>
    </location>
</feature>
<keyword evidence="2" id="KW-1133">Transmembrane helix</keyword>
<organism evidence="3 4">
    <name type="scientific">Dyadobacter beijingensis</name>
    <dbReference type="NCBI Taxonomy" id="365489"/>
    <lineage>
        <taxon>Bacteria</taxon>
        <taxon>Pseudomonadati</taxon>
        <taxon>Bacteroidota</taxon>
        <taxon>Cytophagia</taxon>
        <taxon>Cytophagales</taxon>
        <taxon>Spirosomataceae</taxon>
        <taxon>Dyadobacter</taxon>
    </lineage>
</organism>
<reference evidence="4" key="1">
    <citation type="journal article" date="2019" name="Int. J. Syst. Evol. Microbiol.">
        <title>The Global Catalogue of Microorganisms (GCM) 10K type strain sequencing project: providing services to taxonomists for standard genome sequencing and annotation.</title>
        <authorList>
            <consortium name="The Broad Institute Genomics Platform"/>
            <consortium name="The Broad Institute Genome Sequencing Center for Infectious Disease"/>
            <person name="Wu L."/>
            <person name="Ma J."/>
        </authorList>
    </citation>
    <scope>NUCLEOTIDE SEQUENCE [LARGE SCALE GENOMIC DNA]</scope>
    <source>
        <strain evidence="4">CGMCC 1.6375</strain>
    </source>
</reference>
<keyword evidence="2" id="KW-0812">Transmembrane</keyword>
<gene>
    <name evidence="3" type="ORF">GCM10010967_19310</name>
</gene>
<keyword evidence="2" id="KW-0472">Membrane</keyword>
<evidence type="ECO:0000313" key="4">
    <source>
        <dbReference type="Proteomes" id="UP000632339"/>
    </source>
</evidence>
<comment type="caution">
    <text evidence="3">The sequence shown here is derived from an EMBL/GenBank/DDBJ whole genome shotgun (WGS) entry which is preliminary data.</text>
</comment>
<evidence type="ECO:0008006" key="5">
    <source>
        <dbReference type="Google" id="ProtNLM"/>
    </source>
</evidence>
<evidence type="ECO:0000313" key="3">
    <source>
        <dbReference type="EMBL" id="GGM87091.1"/>
    </source>
</evidence>
<feature type="transmembrane region" description="Helical" evidence="2">
    <location>
        <begin position="79"/>
        <end position="101"/>
    </location>
</feature>
<dbReference type="Proteomes" id="UP000632339">
    <property type="component" value="Unassembled WGS sequence"/>
</dbReference>